<dbReference type="InterPro" id="IPR032799">
    <property type="entry name" value="TAXi_C"/>
</dbReference>
<proteinExistence type="predicted"/>
<accession>A0AAN9EDM9</accession>
<keyword evidence="2" id="KW-0732">Signal</keyword>
<dbReference type="InterPro" id="IPR021109">
    <property type="entry name" value="Peptidase_aspartic_dom_sf"/>
</dbReference>
<evidence type="ECO:0000313" key="6">
    <source>
        <dbReference type="Proteomes" id="UP001372338"/>
    </source>
</evidence>
<protein>
    <recommendedName>
        <fullName evidence="4">Xylanase inhibitor C-terminal domain-containing protein</fullName>
    </recommendedName>
</protein>
<dbReference type="PANTHER" id="PTHR13683:SF375">
    <property type="entry name" value="PEPTIDASE A1 DOMAIN-CONTAINING PROTEIN"/>
    <property type="match status" value="1"/>
</dbReference>
<dbReference type="GO" id="GO:0004190">
    <property type="term" value="F:aspartic-type endopeptidase activity"/>
    <property type="evidence" value="ECO:0007669"/>
    <property type="project" value="InterPro"/>
</dbReference>
<keyword evidence="3" id="KW-0378">Hydrolase</keyword>
<keyword evidence="1" id="KW-0645">Protease</keyword>
<dbReference type="SUPFAM" id="SSF50630">
    <property type="entry name" value="Acid proteases"/>
    <property type="match status" value="1"/>
</dbReference>
<sequence length="152" mass="17115">MMVMRRLTAGVIHGLHYNLHLESISVNDHMLQIGPAILATLGNKGVVIDFGTSLAYLPEEAYHLFVDALKFHHMFTLLLPRETTVTPVTPQQPNVANWSDGFFKMGNKGAVIDFGTSFAYLLEEATITLLMRLQLQFHHLFILLLPRETIVT</sequence>
<evidence type="ECO:0000256" key="1">
    <source>
        <dbReference type="ARBA" id="ARBA00022670"/>
    </source>
</evidence>
<dbReference type="Pfam" id="PF14541">
    <property type="entry name" value="TAXi_C"/>
    <property type="match status" value="1"/>
</dbReference>
<feature type="domain" description="Xylanase inhibitor C-terminal" evidence="4">
    <location>
        <begin position="16"/>
        <end position="74"/>
    </location>
</feature>
<gene>
    <name evidence="5" type="ORF">RIF29_28820</name>
</gene>
<dbReference type="PANTHER" id="PTHR13683">
    <property type="entry name" value="ASPARTYL PROTEASES"/>
    <property type="match status" value="1"/>
</dbReference>
<evidence type="ECO:0000313" key="5">
    <source>
        <dbReference type="EMBL" id="KAK7255411.1"/>
    </source>
</evidence>
<dbReference type="EMBL" id="JAYWIO010000006">
    <property type="protein sequence ID" value="KAK7255411.1"/>
    <property type="molecule type" value="Genomic_DNA"/>
</dbReference>
<dbReference type="InterPro" id="IPR001461">
    <property type="entry name" value="Aspartic_peptidase_A1"/>
</dbReference>
<dbReference type="AlphaFoldDB" id="A0AAN9EDM9"/>
<dbReference type="Proteomes" id="UP001372338">
    <property type="component" value="Unassembled WGS sequence"/>
</dbReference>
<evidence type="ECO:0000256" key="2">
    <source>
        <dbReference type="ARBA" id="ARBA00022729"/>
    </source>
</evidence>
<evidence type="ECO:0000256" key="3">
    <source>
        <dbReference type="ARBA" id="ARBA00022801"/>
    </source>
</evidence>
<dbReference type="Gene3D" id="2.40.70.10">
    <property type="entry name" value="Acid Proteases"/>
    <property type="match status" value="1"/>
</dbReference>
<evidence type="ECO:0000259" key="4">
    <source>
        <dbReference type="Pfam" id="PF14541"/>
    </source>
</evidence>
<name>A0AAN9EDM9_CROPI</name>
<comment type="caution">
    <text evidence="5">The sequence shown here is derived from an EMBL/GenBank/DDBJ whole genome shotgun (WGS) entry which is preliminary data.</text>
</comment>
<dbReference type="GO" id="GO:0006508">
    <property type="term" value="P:proteolysis"/>
    <property type="evidence" value="ECO:0007669"/>
    <property type="project" value="UniProtKB-KW"/>
</dbReference>
<keyword evidence="6" id="KW-1185">Reference proteome</keyword>
<organism evidence="5 6">
    <name type="scientific">Crotalaria pallida</name>
    <name type="common">Smooth rattlebox</name>
    <name type="synonym">Crotalaria striata</name>
    <dbReference type="NCBI Taxonomy" id="3830"/>
    <lineage>
        <taxon>Eukaryota</taxon>
        <taxon>Viridiplantae</taxon>
        <taxon>Streptophyta</taxon>
        <taxon>Embryophyta</taxon>
        <taxon>Tracheophyta</taxon>
        <taxon>Spermatophyta</taxon>
        <taxon>Magnoliopsida</taxon>
        <taxon>eudicotyledons</taxon>
        <taxon>Gunneridae</taxon>
        <taxon>Pentapetalae</taxon>
        <taxon>rosids</taxon>
        <taxon>fabids</taxon>
        <taxon>Fabales</taxon>
        <taxon>Fabaceae</taxon>
        <taxon>Papilionoideae</taxon>
        <taxon>50 kb inversion clade</taxon>
        <taxon>genistoids sensu lato</taxon>
        <taxon>core genistoids</taxon>
        <taxon>Crotalarieae</taxon>
        <taxon>Crotalaria</taxon>
    </lineage>
</organism>
<reference evidence="5 6" key="1">
    <citation type="submission" date="2024-01" db="EMBL/GenBank/DDBJ databases">
        <title>The genomes of 5 underutilized Papilionoideae crops provide insights into root nodulation and disease resistanc.</title>
        <authorList>
            <person name="Yuan L."/>
        </authorList>
    </citation>
    <scope>NUCLEOTIDE SEQUENCE [LARGE SCALE GENOMIC DNA]</scope>
    <source>
        <strain evidence="5">ZHUSHIDOU_FW_LH</strain>
        <tissue evidence="5">Leaf</tissue>
    </source>
</reference>